<dbReference type="InterPro" id="IPR016130">
    <property type="entry name" value="Tyr_Pase_AS"/>
</dbReference>
<dbReference type="InterPro" id="IPR029021">
    <property type="entry name" value="Prot-tyrosine_phosphatase-like"/>
</dbReference>
<name>A0A2H0Y1H5_UNCSA</name>
<reference evidence="1 2" key="1">
    <citation type="submission" date="2017-09" db="EMBL/GenBank/DDBJ databases">
        <title>Depth-based differentiation of microbial function through sediment-hosted aquifers and enrichment of novel symbionts in the deep terrestrial subsurface.</title>
        <authorList>
            <person name="Probst A.J."/>
            <person name="Ladd B."/>
            <person name="Jarett J.K."/>
            <person name="Geller-Mcgrath D.E."/>
            <person name="Sieber C.M."/>
            <person name="Emerson J.B."/>
            <person name="Anantharaman K."/>
            <person name="Thomas B.C."/>
            <person name="Malmstrom R."/>
            <person name="Stieglmeier M."/>
            <person name="Klingl A."/>
            <person name="Woyke T."/>
            <person name="Ryan C.M."/>
            <person name="Banfield J.F."/>
        </authorList>
    </citation>
    <scope>NUCLEOTIDE SEQUENCE [LARGE SCALE GENOMIC DNA]</scope>
    <source>
        <strain evidence="1">CG08_land_8_20_14_0_20_45_16</strain>
    </source>
</reference>
<accession>A0A2H0Y1H5</accession>
<protein>
    <recommendedName>
        <fullName evidence="3">Tyrosine specific protein phosphatases domain-containing protein</fullName>
    </recommendedName>
</protein>
<dbReference type="EMBL" id="PEYM01000010">
    <property type="protein sequence ID" value="PIS31534.1"/>
    <property type="molecule type" value="Genomic_DNA"/>
</dbReference>
<sequence length="222" mass="24614">MLPTIKLIVKAFFFLLESKQMLQKVCTTLLILLFSWPSNALVSQVSQFSAAKVTGTGPLPYNYRIIDQTIHAGGHPLNPKKFLGNSDKQVLAILAYLKSQGVATIIDLENTSWAQQRYAKLLNQAGLTRVHIPMHENKVPTEKEWQIIKQALQKPVYVHCKWGADRTGAVIGRYLIEVKGSSLQKAYEAVLTGGSHAGPLGGLKKGKGYQKLRDFIGQGMRE</sequence>
<evidence type="ECO:0000313" key="2">
    <source>
        <dbReference type="Proteomes" id="UP000231343"/>
    </source>
</evidence>
<dbReference type="PROSITE" id="PS00383">
    <property type="entry name" value="TYR_PHOSPHATASE_1"/>
    <property type="match status" value="1"/>
</dbReference>
<proteinExistence type="predicted"/>
<evidence type="ECO:0008006" key="3">
    <source>
        <dbReference type="Google" id="ProtNLM"/>
    </source>
</evidence>
<dbReference type="Gene3D" id="3.90.190.10">
    <property type="entry name" value="Protein tyrosine phosphatase superfamily"/>
    <property type="match status" value="1"/>
</dbReference>
<dbReference type="AlphaFoldDB" id="A0A2H0Y1H5"/>
<dbReference type="Proteomes" id="UP000231343">
    <property type="component" value="Unassembled WGS sequence"/>
</dbReference>
<comment type="caution">
    <text evidence="1">The sequence shown here is derived from an EMBL/GenBank/DDBJ whole genome shotgun (WGS) entry which is preliminary data.</text>
</comment>
<gene>
    <name evidence="1" type="ORF">COT42_00880</name>
</gene>
<organism evidence="1 2">
    <name type="scientific">Candidatus Saganbacteria bacterium CG08_land_8_20_14_0_20_45_16</name>
    <dbReference type="NCBI Taxonomy" id="2014293"/>
    <lineage>
        <taxon>Bacteria</taxon>
        <taxon>Bacillati</taxon>
        <taxon>Saganbacteria</taxon>
    </lineage>
</organism>
<dbReference type="Pfam" id="PF22785">
    <property type="entry name" value="Tc-R-P"/>
    <property type="match status" value="1"/>
</dbReference>
<dbReference type="SUPFAM" id="SSF52799">
    <property type="entry name" value="(Phosphotyrosine protein) phosphatases II"/>
    <property type="match status" value="1"/>
</dbReference>
<evidence type="ECO:0000313" key="1">
    <source>
        <dbReference type="EMBL" id="PIS31534.1"/>
    </source>
</evidence>